<organism evidence="1 2">
    <name type="scientific">Dactylosporangium aurantiacum</name>
    <dbReference type="NCBI Taxonomy" id="35754"/>
    <lineage>
        <taxon>Bacteria</taxon>
        <taxon>Bacillati</taxon>
        <taxon>Actinomycetota</taxon>
        <taxon>Actinomycetes</taxon>
        <taxon>Micromonosporales</taxon>
        <taxon>Micromonosporaceae</taxon>
        <taxon>Dactylosporangium</taxon>
    </lineage>
</organism>
<proteinExistence type="predicted"/>
<gene>
    <name evidence="1" type="ORF">Daura_39505</name>
</gene>
<evidence type="ECO:0000313" key="2">
    <source>
        <dbReference type="Proteomes" id="UP001058003"/>
    </source>
</evidence>
<dbReference type="SUPFAM" id="SSF51219">
    <property type="entry name" value="TRAP-like"/>
    <property type="match status" value="1"/>
</dbReference>
<dbReference type="KEGG" id="daur:Daura_39505"/>
<dbReference type="Pfam" id="PF01987">
    <property type="entry name" value="AIM24"/>
    <property type="match status" value="1"/>
</dbReference>
<evidence type="ECO:0000313" key="1">
    <source>
        <dbReference type="EMBL" id="UWZ52663.1"/>
    </source>
</evidence>
<dbReference type="AlphaFoldDB" id="A0A9Q9IGB9"/>
<sequence length="256" mass="27429">MYQSSLLANQEVQSNERFTLQNGKMLKATLGQASGMREFYARKGAMVAYQGGVNFDAQYQGWGSHIARHFTGEGLNLMKVSGSGTVFLANQAQDIHVLDLTGDGFTVDGNNVLAFETQLRWDIVRIDSQVQVAGAGGYNIELTGNGKVAVTTTGAPLVMRVTPNNYYFADADAVIAWSSSLQVSMQAAVTSSSVWRPRGNTGESWQMQFSGEGLVVVQPAELMPPYDSLAGTDLAGRFGLGQGGMQGNNFFGGMGR</sequence>
<keyword evidence="2" id="KW-1185">Reference proteome</keyword>
<dbReference type="InterPro" id="IPR016031">
    <property type="entry name" value="Trp_RNA-bd_attenuator-like_dom"/>
</dbReference>
<dbReference type="OrthoDB" id="6048299at2"/>
<protein>
    <submittedName>
        <fullName evidence="1">AIM24 family protein</fullName>
    </submittedName>
</protein>
<dbReference type="InterPro" id="IPR036983">
    <property type="entry name" value="AIM24_sf"/>
</dbReference>
<dbReference type="Gene3D" id="3.60.160.10">
    <property type="entry name" value="Mitochondrial biogenesis AIM24"/>
    <property type="match status" value="1"/>
</dbReference>
<dbReference type="PANTHER" id="PTHR38074">
    <property type="entry name" value="ALTERED INHERITANCE OF MITOCHONDRIA PROTEIN 24, MITOCHONDRIAL"/>
    <property type="match status" value="1"/>
</dbReference>
<dbReference type="PANTHER" id="PTHR38074:SF1">
    <property type="entry name" value="ALTERED INHERITANCE OF MITOCHONDRIA PROTEIN 24, MITOCHONDRIAL"/>
    <property type="match status" value="1"/>
</dbReference>
<dbReference type="RefSeq" id="WP_052386784.1">
    <property type="nucleotide sequence ID" value="NZ_CP073767.1"/>
</dbReference>
<dbReference type="Proteomes" id="UP001058003">
    <property type="component" value="Chromosome"/>
</dbReference>
<dbReference type="EMBL" id="CP073767">
    <property type="protein sequence ID" value="UWZ52663.1"/>
    <property type="molecule type" value="Genomic_DNA"/>
</dbReference>
<dbReference type="InterPro" id="IPR002838">
    <property type="entry name" value="AIM24"/>
</dbReference>
<name>A0A9Q9IGB9_9ACTN</name>
<reference evidence="1" key="1">
    <citation type="submission" date="2021-04" db="EMBL/GenBank/DDBJ databases">
        <title>Dactylosporangium aurantiacum NRRL B-8018 full assembly.</title>
        <authorList>
            <person name="Hartkoorn R.C."/>
            <person name="Beaudoing E."/>
            <person name="Hot D."/>
        </authorList>
    </citation>
    <scope>NUCLEOTIDE SEQUENCE</scope>
    <source>
        <strain evidence="1">NRRL B-8018</strain>
    </source>
</reference>
<accession>A0A9Q9IGB9</accession>